<gene>
    <name evidence="2" type="ORF">HHO47_12975</name>
</gene>
<feature type="transmembrane region" description="Helical" evidence="1">
    <location>
        <begin position="29"/>
        <end position="44"/>
    </location>
</feature>
<feature type="transmembrane region" description="Helical" evidence="1">
    <location>
        <begin position="56"/>
        <end position="74"/>
    </location>
</feature>
<evidence type="ECO:0000313" key="2">
    <source>
        <dbReference type="EMBL" id="NMM41705.1"/>
    </source>
</evidence>
<proteinExistence type="predicted"/>
<dbReference type="Proteomes" id="UP000570493">
    <property type="component" value="Unassembled WGS sequence"/>
</dbReference>
<keyword evidence="1" id="KW-0472">Membrane</keyword>
<organism evidence="2 3">
    <name type="scientific">Pseudoalteromonas arctica</name>
    <dbReference type="NCBI Taxonomy" id="394751"/>
    <lineage>
        <taxon>Bacteria</taxon>
        <taxon>Pseudomonadati</taxon>
        <taxon>Pseudomonadota</taxon>
        <taxon>Gammaproteobacteria</taxon>
        <taxon>Alteromonadales</taxon>
        <taxon>Pseudoalteromonadaceae</taxon>
        <taxon>Pseudoalteromonas</taxon>
    </lineage>
</organism>
<comment type="caution">
    <text evidence="2">The sequence shown here is derived from an EMBL/GenBank/DDBJ whole genome shotgun (WGS) entry which is preliminary data.</text>
</comment>
<dbReference type="RefSeq" id="WP_169020676.1">
    <property type="nucleotide sequence ID" value="NZ_JABBMT010000021.1"/>
</dbReference>
<keyword evidence="1" id="KW-1133">Transmembrane helix</keyword>
<feature type="transmembrane region" description="Helical" evidence="1">
    <location>
        <begin position="80"/>
        <end position="96"/>
    </location>
</feature>
<protein>
    <submittedName>
        <fullName evidence="2">Uncharacterized protein</fullName>
    </submittedName>
</protein>
<sequence length="113" mass="13129">MDKFFAVVLVFLLFFPLFSTLKGQDVTYLVVIIGLVIIFFWKKLRGAILQDTFLKTVIIINYTVAIVFSFNIINLEELDISKRVFGFFLLLYIIILKNKIVRLSELLCSQSLK</sequence>
<dbReference type="EMBL" id="JABBMT010000021">
    <property type="protein sequence ID" value="NMM41705.1"/>
    <property type="molecule type" value="Genomic_DNA"/>
</dbReference>
<accession>A0A7Y0HBL8</accession>
<dbReference type="AlphaFoldDB" id="A0A7Y0HBL8"/>
<evidence type="ECO:0000256" key="1">
    <source>
        <dbReference type="SAM" id="Phobius"/>
    </source>
</evidence>
<keyword evidence="3" id="KW-1185">Reference proteome</keyword>
<reference evidence="2" key="1">
    <citation type="submission" date="2020-04" db="EMBL/GenBank/DDBJ databases">
        <title>Genome Sequencing for Pseudoaltermonas arctica.</title>
        <authorList>
            <person name="Elkins N.S."/>
        </authorList>
    </citation>
    <scope>NUCLEOTIDE SEQUENCE [LARGE SCALE GENOMIC DNA]</scope>
    <source>
        <strain evidence="2">NEC-BIFX-2020_0012</strain>
    </source>
</reference>
<keyword evidence="1" id="KW-0812">Transmembrane</keyword>
<evidence type="ECO:0000313" key="3">
    <source>
        <dbReference type="Proteomes" id="UP000570493"/>
    </source>
</evidence>
<name>A0A7Y0HBL8_9GAMM</name>